<accession>A0A1C3KKR0</accession>
<protein>
    <submittedName>
        <fullName evidence="1">PIR protein</fullName>
    </submittedName>
</protein>
<dbReference type="EMBL" id="FLRJ01000733">
    <property type="protein sequence ID" value="SBT74553.1"/>
    <property type="molecule type" value="Genomic_DNA"/>
</dbReference>
<dbReference type="Proteomes" id="UP000243200">
    <property type="component" value="Unassembled WGS sequence"/>
</dbReference>
<dbReference type="OrthoDB" id="10339901at2759"/>
<name>A0A1C3KKR0_PLAOA</name>
<dbReference type="InterPro" id="IPR008780">
    <property type="entry name" value="Plasmodium_Vir"/>
</dbReference>
<dbReference type="Pfam" id="PF05795">
    <property type="entry name" value="Plasmodium_Vir"/>
    <property type="match status" value="1"/>
</dbReference>
<evidence type="ECO:0000313" key="2">
    <source>
        <dbReference type="Proteomes" id="UP000243200"/>
    </source>
</evidence>
<dbReference type="AlphaFoldDB" id="A0A1C3KKR0"/>
<dbReference type="VEuPathDB" id="PlasmoDB:PocGH01_00062900"/>
<organism evidence="1 2">
    <name type="scientific">Plasmodium ovale</name>
    <name type="common">malaria parasite P. ovale</name>
    <dbReference type="NCBI Taxonomy" id="36330"/>
    <lineage>
        <taxon>Eukaryota</taxon>
        <taxon>Sar</taxon>
        <taxon>Alveolata</taxon>
        <taxon>Apicomplexa</taxon>
        <taxon>Aconoidasida</taxon>
        <taxon>Haemosporida</taxon>
        <taxon>Plasmodiidae</taxon>
        <taxon>Plasmodium</taxon>
        <taxon>Plasmodium (Plasmodium)</taxon>
    </lineage>
</organism>
<reference evidence="1 2" key="1">
    <citation type="submission" date="2016-06" db="EMBL/GenBank/DDBJ databases">
        <authorList>
            <consortium name="Pathogen Informatics"/>
        </authorList>
    </citation>
    <scope>NUCLEOTIDE SEQUENCE [LARGE SCALE GENOMIC DNA]</scope>
</reference>
<sequence>MKEIDVSELPSVKFVEELKSKIDYNTVNSFVKNITTNDEINAWITKFESNTEEYFNKLPEETLRSRDKYCRDFYYLTFDILKKIESLSENPLSTHNLRERVKDIRNKYYSSKPGFFCKNKYTYLKNEEKQLYYFCEDIDFIKKKATNIKTSDQCQSIIDNMSTRKDNLIGIRNLFERGGKVTQITDTCNNYILGEVFPFFSCTPRDKQAVQHSASFGSDHHADSQQLGKDLGAQSFSPYGESAIAGQAFLTNPEKSEANNNSTINEIISVSVPILVVCVFSFLIYNFTPFGPKLQTFLKRKSDIRVNQGDNPISPLLADTSNYEDIYSDNMQYNISYHNV</sequence>
<gene>
    <name evidence="1" type="primary">PowCR01_000229100</name>
    <name evidence="1" type="ORF">POWCR01_000229100</name>
</gene>
<proteinExistence type="predicted"/>
<evidence type="ECO:0000313" key="1">
    <source>
        <dbReference type="EMBL" id="SBT74553.1"/>
    </source>
</evidence>
<dbReference type="VEuPathDB" id="PlasmoDB:POWCR01_000229100"/>